<accession>A0A814ZAU8</accession>
<evidence type="ECO:0000313" key="4">
    <source>
        <dbReference type="Proteomes" id="UP000663829"/>
    </source>
</evidence>
<keyword evidence="4" id="KW-1185">Reference proteome</keyword>
<proteinExistence type="predicted"/>
<dbReference type="OrthoDB" id="10010386at2759"/>
<dbReference type="AlphaFoldDB" id="A0A814ZAU8"/>
<gene>
    <name evidence="2" type="ORF">GPM918_LOCUS25634</name>
    <name evidence="3" type="ORF">SRO942_LOCUS25649</name>
</gene>
<comment type="caution">
    <text evidence="2">The sequence shown here is derived from an EMBL/GenBank/DDBJ whole genome shotgun (WGS) entry which is preliminary data.</text>
</comment>
<protein>
    <submittedName>
        <fullName evidence="2">Uncharacterized protein</fullName>
    </submittedName>
</protein>
<evidence type="ECO:0000256" key="1">
    <source>
        <dbReference type="SAM" id="MobiDB-lite"/>
    </source>
</evidence>
<organism evidence="2 4">
    <name type="scientific">Didymodactylos carnosus</name>
    <dbReference type="NCBI Taxonomy" id="1234261"/>
    <lineage>
        <taxon>Eukaryota</taxon>
        <taxon>Metazoa</taxon>
        <taxon>Spiralia</taxon>
        <taxon>Gnathifera</taxon>
        <taxon>Rotifera</taxon>
        <taxon>Eurotatoria</taxon>
        <taxon>Bdelloidea</taxon>
        <taxon>Philodinida</taxon>
        <taxon>Philodinidae</taxon>
        <taxon>Didymodactylos</taxon>
    </lineage>
</organism>
<sequence>MNEIRKLCSVITSQSLTLTNDDYIQHLDLIWSLFNSVDPLHILPSLALIGQSISYLSLQQIDSIIKHQIFICLRQWCERLLNIWLINGTFNADEQRALFYTYQVFKLLTEWLQSKNDSHLSFNQNEIENINELFFNDSFLLTLSRIINQLCTINSEEIITEQVENDKVQEQLVIKLYENSRPITDDDEHSDGISALSDDIDRKDTPSVSLSADDIELKSIDEKRSKANPSMSLSTDDISNQRAINGDDTSDLLFRGATIFVTLYTHLLQNISFDDTNNNNLYLITEAIMNCLT</sequence>
<name>A0A814ZAU8_9BILA</name>
<evidence type="ECO:0000313" key="2">
    <source>
        <dbReference type="EMBL" id="CAF1240502.1"/>
    </source>
</evidence>
<dbReference type="EMBL" id="CAJNOQ010010020">
    <property type="protein sequence ID" value="CAF1240502.1"/>
    <property type="molecule type" value="Genomic_DNA"/>
</dbReference>
<feature type="region of interest" description="Disordered" evidence="1">
    <location>
        <begin position="183"/>
        <end position="207"/>
    </location>
</feature>
<feature type="non-terminal residue" evidence="2">
    <location>
        <position position="293"/>
    </location>
</feature>
<reference evidence="2" key="1">
    <citation type="submission" date="2021-02" db="EMBL/GenBank/DDBJ databases">
        <authorList>
            <person name="Nowell W R."/>
        </authorList>
    </citation>
    <scope>NUCLEOTIDE SEQUENCE</scope>
</reference>
<evidence type="ECO:0000313" key="3">
    <source>
        <dbReference type="EMBL" id="CAF4003033.1"/>
    </source>
</evidence>
<dbReference type="Proteomes" id="UP000663829">
    <property type="component" value="Unassembled WGS sequence"/>
</dbReference>
<dbReference type="EMBL" id="CAJOBC010010275">
    <property type="protein sequence ID" value="CAF4003033.1"/>
    <property type="molecule type" value="Genomic_DNA"/>
</dbReference>
<dbReference type="Proteomes" id="UP000681722">
    <property type="component" value="Unassembled WGS sequence"/>
</dbReference>